<dbReference type="EMBL" id="WJQU01000002">
    <property type="protein sequence ID" value="KAJ6644171.1"/>
    <property type="molecule type" value="Genomic_DNA"/>
</dbReference>
<dbReference type="Pfam" id="PF06477">
    <property type="entry name" value="DUF1091"/>
    <property type="match status" value="1"/>
</dbReference>
<gene>
    <name evidence="1" type="ORF">Bhyg_09137</name>
</gene>
<feature type="non-terminal residue" evidence="1">
    <location>
        <position position="171"/>
    </location>
</feature>
<dbReference type="OrthoDB" id="7727171at2759"/>
<dbReference type="AlphaFoldDB" id="A0A9Q0N6Y7"/>
<reference evidence="1" key="1">
    <citation type="submission" date="2022-07" db="EMBL/GenBank/DDBJ databases">
        <authorList>
            <person name="Trinca V."/>
            <person name="Uliana J.V.C."/>
            <person name="Torres T.T."/>
            <person name="Ward R.J."/>
            <person name="Monesi N."/>
        </authorList>
    </citation>
    <scope>NUCLEOTIDE SEQUENCE</scope>
    <source>
        <strain evidence="1">HSMRA1968</strain>
        <tissue evidence="1">Whole embryos</tissue>
    </source>
</reference>
<organism evidence="1 2">
    <name type="scientific">Pseudolycoriella hygida</name>
    <dbReference type="NCBI Taxonomy" id="35572"/>
    <lineage>
        <taxon>Eukaryota</taxon>
        <taxon>Metazoa</taxon>
        <taxon>Ecdysozoa</taxon>
        <taxon>Arthropoda</taxon>
        <taxon>Hexapoda</taxon>
        <taxon>Insecta</taxon>
        <taxon>Pterygota</taxon>
        <taxon>Neoptera</taxon>
        <taxon>Endopterygota</taxon>
        <taxon>Diptera</taxon>
        <taxon>Nematocera</taxon>
        <taxon>Sciaroidea</taxon>
        <taxon>Sciaridae</taxon>
        <taxon>Pseudolycoriella</taxon>
    </lineage>
</organism>
<accession>A0A9Q0N6Y7</accession>
<name>A0A9Q0N6Y7_9DIPT</name>
<dbReference type="InterPro" id="IPR010512">
    <property type="entry name" value="DUF1091"/>
</dbReference>
<proteinExistence type="predicted"/>
<evidence type="ECO:0000313" key="1">
    <source>
        <dbReference type="EMBL" id="KAJ6644171.1"/>
    </source>
</evidence>
<keyword evidence="2" id="KW-1185">Reference proteome</keyword>
<comment type="caution">
    <text evidence="1">The sequence shown here is derived from an EMBL/GenBank/DDBJ whole genome shotgun (WGS) entry which is preliminary data.</text>
</comment>
<sequence length="171" mass="19872">RFYELYPQPLVCKVLDSKIVFNYTCITKEVNRTYHQNSREIIFNPGVKLTNYYIDVRVLRKFGSVFRQILEIDQDMCEFTKGISSRDSSMLAKIMNKDGRRKYGNMFEPCPLVGTRYEKEAVIDYGKMPDVVPAGEYRVDIFGYTIISGKKNQFILTQCFTNVIPKSTKKG</sequence>
<evidence type="ECO:0000313" key="2">
    <source>
        <dbReference type="Proteomes" id="UP001151699"/>
    </source>
</evidence>
<dbReference type="Proteomes" id="UP001151699">
    <property type="component" value="Chromosome B"/>
</dbReference>
<protein>
    <submittedName>
        <fullName evidence="1">Uncharacterized protein</fullName>
    </submittedName>
</protein>